<dbReference type="PROSITE" id="PS51257">
    <property type="entry name" value="PROKAR_LIPOPROTEIN"/>
    <property type="match status" value="1"/>
</dbReference>
<evidence type="ECO:0000313" key="3">
    <source>
        <dbReference type="Proteomes" id="UP001178281"/>
    </source>
</evidence>
<evidence type="ECO:0000256" key="1">
    <source>
        <dbReference type="SAM" id="SignalP"/>
    </source>
</evidence>
<keyword evidence="1" id="KW-0732">Signal</keyword>
<protein>
    <recommendedName>
        <fullName evidence="4">Lipoprotein</fullName>
    </recommendedName>
</protein>
<dbReference type="Proteomes" id="UP001178281">
    <property type="component" value="Unassembled WGS sequence"/>
</dbReference>
<reference evidence="2" key="1">
    <citation type="submission" date="2023-08" db="EMBL/GenBank/DDBJ databases">
        <title>The draft genome of Tsukamurella strandjordii strain 050030.</title>
        <authorList>
            <person name="Zhao F."/>
            <person name="Feng Y."/>
            <person name="Zong Z."/>
        </authorList>
    </citation>
    <scope>NUCLEOTIDE SEQUENCE</scope>
    <source>
        <strain evidence="2">050030</strain>
    </source>
</reference>
<accession>A0AA90NGJ6</accession>
<dbReference type="RefSeq" id="WP_305111077.1">
    <property type="nucleotide sequence ID" value="NZ_JAUTIX010000003.1"/>
</dbReference>
<organism evidence="2 3">
    <name type="scientific">Tsukamurella strandjordii</name>
    <dbReference type="NCBI Taxonomy" id="147577"/>
    <lineage>
        <taxon>Bacteria</taxon>
        <taxon>Bacillati</taxon>
        <taxon>Actinomycetota</taxon>
        <taxon>Actinomycetes</taxon>
        <taxon>Mycobacteriales</taxon>
        <taxon>Tsukamurellaceae</taxon>
        <taxon>Tsukamurella</taxon>
    </lineage>
</organism>
<comment type="caution">
    <text evidence="2">The sequence shown here is derived from an EMBL/GenBank/DDBJ whole genome shotgun (WGS) entry which is preliminary data.</text>
</comment>
<dbReference type="EMBL" id="JAUTIX010000003">
    <property type="protein sequence ID" value="MDP0398100.1"/>
    <property type="molecule type" value="Genomic_DNA"/>
</dbReference>
<dbReference type="AlphaFoldDB" id="A0AA90NGJ6"/>
<name>A0AA90NGJ6_9ACTN</name>
<evidence type="ECO:0000313" key="2">
    <source>
        <dbReference type="EMBL" id="MDP0398100.1"/>
    </source>
</evidence>
<proteinExistence type="predicted"/>
<gene>
    <name evidence="2" type="ORF">Q7X28_09190</name>
</gene>
<evidence type="ECO:0008006" key="4">
    <source>
        <dbReference type="Google" id="ProtNLM"/>
    </source>
</evidence>
<feature type="chain" id="PRO_5041681099" description="Lipoprotein" evidence="1">
    <location>
        <begin position="23"/>
        <end position="177"/>
    </location>
</feature>
<sequence length="177" mass="17803">MTRRTGLIAGAIVMATTTAALAGCATVPGTGSADSAAVSAYQSTLAASRAEVAATAGKSACTAWRSGYDVRMVATKAMNDYTKSPGSNWNGITPTLDANVAAVATESGKLSGVITTAEPNPSIQALITDYRAKLDAYGSAIKVDQAARGLGDQSWPKTAPAEIALLAATDALTVTCS</sequence>
<feature type="signal peptide" evidence="1">
    <location>
        <begin position="1"/>
        <end position="22"/>
    </location>
</feature>
<keyword evidence="3" id="KW-1185">Reference proteome</keyword>